<proteinExistence type="predicted"/>
<protein>
    <submittedName>
        <fullName evidence="1">Uncharacterized protein</fullName>
    </submittedName>
</protein>
<name>A0A6C0F1H6_9ZZZZ</name>
<reference evidence="1" key="1">
    <citation type="journal article" date="2020" name="Nature">
        <title>Giant virus diversity and host interactions through global metagenomics.</title>
        <authorList>
            <person name="Schulz F."/>
            <person name="Roux S."/>
            <person name="Paez-Espino D."/>
            <person name="Jungbluth S."/>
            <person name="Walsh D.A."/>
            <person name="Denef V.J."/>
            <person name="McMahon K.D."/>
            <person name="Konstantinidis K.T."/>
            <person name="Eloe-Fadrosh E.A."/>
            <person name="Kyrpides N.C."/>
            <person name="Woyke T."/>
        </authorList>
    </citation>
    <scope>NUCLEOTIDE SEQUENCE</scope>
    <source>
        <strain evidence="1">GVMAG-M-3300009161-52</strain>
    </source>
</reference>
<evidence type="ECO:0000313" key="1">
    <source>
        <dbReference type="EMBL" id="QHT34220.1"/>
    </source>
</evidence>
<sequence>MSTTITSKTNKKNISLDYKKQYRDKFRTKKLKRLSIYQNTKKTMSKNKNYQLLKKNDKGEWVYMYYNSNDDDTVNKPTKNKPKRCMCIDYKNINDFNTYDRCPRLAVNNTDFCELHQDCTSYLRNFMSGSEPEFQPQLWSDPYIEGSHNCYSYFLNRQVKAVKEKCNEICLKKHKTSCPKKDSECSDLKPQPGDFDLIKRTGSDKGKERIYQCPNMQHKILTDNPSLKPVMFNQKCPNGYYKGALVVDPDNTYHFYKQDKTATFSHKPGISKLSQVDSSKQNIYVPHFADRDYRDDKSNDEAINYTNFCGYYCVPGNKLVHKNLA</sequence>
<organism evidence="1">
    <name type="scientific">viral metagenome</name>
    <dbReference type="NCBI Taxonomy" id="1070528"/>
    <lineage>
        <taxon>unclassified sequences</taxon>
        <taxon>metagenomes</taxon>
        <taxon>organismal metagenomes</taxon>
    </lineage>
</organism>
<dbReference type="AlphaFoldDB" id="A0A6C0F1H6"/>
<accession>A0A6C0F1H6</accession>
<dbReference type="EMBL" id="MN738992">
    <property type="protein sequence ID" value="QHT34220.1"/>
    <property type="molecule type" value="Genomic_DNA"/>
</dbReference>